<gene>
    <name evidence="2" type="ORF">P154DRAFT_424071</name>
</gene>
<dbReference type="EMBL" id="ML977562">
    <property type="protein sequence ID" value="KAF2005617.1"/>
    <property type="molecule type" value="Genomic_DNA"/>
</dbReference>
<organism evidence="2 3">
    <name type="scientific">Amniculicola lignicola CBS 123094</name>
    <dbReference type="NCBI Taxonomy" id="1392246"/>
    <lineage>
        <taxon>Eukaryota</taxon>
        <taxon>Fungi</taxon>
        <taxon>Dikarya</taxon>
        <taxon>Ascomycota</taxon>
        <taxon>Pezizomycotina</taxon>
        <taxon>Dothideomycetes</taxon>
        <taxon>Pleosporomycetidae</taxon>
        <taxon>Pleosporales</taxon>
        <taxon>Amniculicolaceae</taxon>
        <taxon>Amniculicola</taxon>
    </lineage>
</organism>
<evidence type="ECO:0000313" key="3">
    <source>
        <dbReference type="Proteomes" id="UP000799779"/>
    </source>
</evidence>
<proteinExistence type="predicted"/>
<dbReference type="PANTHER" id="PTHR17630">
    <property type="entry name" value="DIENELACTONE HYDROLASE"/>
    <property type="match status" value="1"/>
</dbReference>
<dbReference type="InterPro" id="IPR002925">
    <property type="entry name" value="Dienelactn_hydro"/>
</dbReference>
<dbReference type="OrthoDB" id="17560at2759"/>
<reference evidence="2" key="1">
    <citation type="journal article" date="2020" name="Stud. Mycol.">
        <title>101 Dothideomycetes genomes: a test case for predicting lifestyles and emergence of pathogens.</title>
        <authorList>
            <person name="Haridas S."/>
            <person name="Albert R."/>
            <person name="Binder M."/>
            <person name="Bloem J."/>
            <person name="Labutti K."/>
            <person name="Salamov A."/>
            <person name="Andreopoulos B."/>
            <person name="Baker S."/>
            <person name="Barry K."/>
            <person name="Bills G."/>
            <person name="Bluhm B."/>
            <person name="Cannon C."/>
            <person name="Castanera R."/>
            <person name="Culley D."/>
            <person name="Daum C."/>
            <person name="Ezra D."/>
            <person name="Gonzalez J."/>
            <person name="Henrissat B."/>
            <person name="Kuo A."/>
            <person name="Liang C."/>
            <person name="Lipzen A."/>
            <person name="Lutzoni F."/>
            <person name="Magnuson J."/>
            <person name="Mondo S."/>
            <person name="Nolan M."/>
            <person name="Ohm R."/>
            <person name="Pangilinan J."/>
            <person name="Park H.-J."/>
            <person name="Ramirez L."/>
            <person name="Alfaro M."/>
            <person name="Sun H."/>
            <person name="Tritt A."/>
            <person name="Yoshinaga Y."/>
            <person name="Zwiers L.-H."/>
            <person name="Turgeon B."/>
            <person name="Goodwin S."/>
            <person name="Spatafora J."/>
            <person name="Crous P."/>
            <person name="Grigoriev I."/>
        </authorList>
    </citation>
    <scope>NUCLEOTIDE SEQUENCE</scope>
    <source>
        <strain evidence="2">CBS 123094</strain>
    </source>
</reference>
<evidence type="ECO:0000313" key="2">
    <source>
        <dbReference type="EMBL" id="KAF2005617.1"/>
    </source>
</evidence>
<dbReference type="GO" id="GO:0016787">
    <property type="term" value="F:hydrolase activity"/>
    <property type="evidence" value="ECO:0007669"/>
    <property type="project" value="UniProtKB-KW"/>
</dbReference>
<dbReference type="Proteomes" id="UP000799779">
    <property type="component" value="Unassembled WGS sequence"/>
</dbReference>
<dbReference type="SUPFAM" id="SSF53474">
    <property type="entry name" value="alpha/beta-Hydrolases"/>
    <property type="match status" value="1"/>
</dbReference>
<dbReference type="Gene3D" id="3.40.50.1820">
    <property type="entry name" value="alpha/beta hydrolase"/>
    <property type="match status" value="1"/>
</dbReference>
<keyword evidence="2" id="KW-0378">Hydrolase</keyword>
<dbReference type="Pfam" id="PF01738">
    <property type="entry name" value="DLH"/>
    <property type="match status" value="1"/>
</dbReference>
<feature type="non-terminal residue" evidence="2">
    <location>
        <position position="1"/>
    </location>
</feature>
<sequence length="200" mass="21354">VIYVTDIYGVPLLLNKLLADSFATAYPVLMPDLFYGDAVPVSSPEGPALNLTAWRARHPPADIDAIMAATIKYAKEELGAKRIGALGYCFGGKYVPRFLASGKGIDVGFIAHPSSLEVGEIEGIAGAISIAAGELDGAFNATARRIAEDVLQKKNATYQSTVYSGAPHGFAVRPDLTVQRQKFAKEAAFLQALSWFDGFL</sequence>
<accession>A0A6A5WVI7</accession>
<feature type="domain" description="Dienelactone hydrolase" evidence="1">
    <location>
        <begin position="1"/>
        <end position="198"/>
    </location>
</feature>
<dbReference type="PANTHER" id="PTHR17630:SF44">
    <property type="entry name" value="PROTEIN AIM2"/>
    <property type="match status" value="1"/>
</dbReference>
<dbReference type="AlphaFoldDB" id="A0A6A5WVI7"/>
<keyword evidence="3" id="KW-1185">Reference proteome</keyword>
<dbReference type="InterPro" id="IPR029058">
    <property type="entry name" value="AB_hydrolase_fold"/>
</dbReference>
<name>A0A6A5WVI7_9PLEO</name>
<protein>
    <submittedName>
        <fullName evidence="2">Alpha/beta-hydrolase</fullName>
    </submittedName>
</protein>
<evidence type="ECO:0000259" key="1">
    <source>
        <dbReference type="Pfam" id="PF01738"/>
    </source>
</evidence>